<keyword evidence="5 6" id="KW-0472">Membrane</keyword>
<dbReference type="Gene3D" id="3.40.50.360">
    <property type="match status" value="1"/>
</dbReference>
<dbReference type="HOGENOM" id="CLU_058643_0_1_6"/>
<dbReference type="GO" id="GO:0005886">
    <property type="term" value="C:plasma membrane"/>
    <property type="evidence" value="ECO:0007669"/>
    <property type="project" value="UniProtKB-SubCell"/>
</dbReference>
<dbReference type="FunFam" id="3.40.50.360:FF:000013">
    <property type="entry name" value="Glutathione-regulated potassium-efflux system ancillary protein KefG"/>
    <property type="match status" value="1"/>
</dbReference>
<keyword evidence="2 6" id="KW-0997">Cell inner membrane</keyword>
<dbReference type="InterPro" id="IPR029039">
    <property type="entry name" value="Flavoprotein-like_sf"/>
</dbReference>
<dbReference type="PANTHER" id="PTHR47307">
    <property type="entry name" value="GLUTATHIONE-REGULATED POTASSIUM-EFFLUX SYSTEM ANCILLARY PROTEIN KEFG"/>
    <property type="match status" value="1"/>
</dbReference>
<evidence type="ECO:0000256" key="6">
    <source>
        <dbReference type="HAMAP-Rule" id="MF_01415"/>
    </source>
</evidence>
<dbReference type="InterPro" id="IPR003680">
    <property type="entry name" value="Flavodoxin_fold"/>
</dbReference>
<dbReference type="GO" id="GO:0006813">
    <property type="term" value="P:potassium ion transport"/>
    <property type="evidence" value="ECO:0007669"/>
    <property type="project" value="InterPro"/>
</dbReference>
<organism evidence="8 9">
    <name type="scientific">Pantoea ananatis (strain AJ13355)</name>
    <dbReference type="NCBI Taxonomy" id="932677"/>
    <lineage>
        <taxon>Bacteria</taxon>
        <taxon>Pseudomonadati</taxon>
        <taxon>Pseudomonadota</taxon>
        <taxon>Gammaproteobacteria</taxon>
        <taxon>Enterobacterales</taxon>
        <taxon>Erwiniaceae</taxon>
        <taxon>Pantoea</taxon>
    </lineage>
</organism>
<dbReference type="PANTHER" id="PTHR47307:SF1">
    <property type="entry name" value="GLUTATHIONE-REGULATED POTASSIUM-EFFLUX SYSTEM ANCILLARY PROTEIN KEFG"/>
    <property type="match status" value="1"/>
</dbReference>
<dbReference type="HAMAP" id="MF_01415">
    <property type="entry name" value="K_H_efflux_KefG"/>
    <property type="match status" value="1"/>
</dbReference>
<comment type="catalytic activity">
    <reaction evidence="6">
        <text>a quinone + NADPH + H(+) = a quinol + NADP(+)</text>
        <dbReference type="Rhea" id="RHEA:46164"/>
        <dbReference type="ChEBI" id="CHEBI:15378"/>
        <dbReference type="ChEBI" id="CHEBI:24646"/>
        <dbReference type="ChEBI" id="CHEBI:57783"/>
        <dbReference type="ChEBI" id="CHEBI:58349"/>
        <dbReference type="ChEBI" id="CHEBI:132124"/>
        <dbReference type="EC" id="1.6.5.2"/>
    </reaction>
</comment>
<dbReference type="SUPFAM" id="SSF52218">
    <property type="entry name" value="Flavoproteins"/>
    <property type="match status" value="1"/>
</dbReference>
<dbReference type="eggNOG" id="COG2249">
    <property type="taxonomic scope" value="Bacteria"/>
</dbReference>
<keyword evidence="3 6" id="KW-0560">Oxidoreductase</keyword>
<reference evidence="9" key="1">
    <citation type="journal article" date="2012" name="Appl. Microbiol. Biotechnol.">
        <title>The complete genome sequence of Pantoea ananatis AJ13355, an organism with great biotechnological potential.</title>
        <authorList>
            <person name="Hara Y."/>
            <person name="Kadotani N."/>
            <person name="Izui H."/>
            <person name="Katashkina J.I."/>
            <person name="Kuvaeva T.M."/>
            <person name="Andreeva I.G."/>
            <person name="Golubeva L.I."/>
            <person name="Malko D.B."/>
            <person name="Makeev V.J."/>
            <person name="Mashko S.V."/>
            <person name="Kozlov Y.I."/>
        </authorList>
    </citation>
    <scope>NUCLEOTIDE SEQUENCE [LARGE SCALE GENOMIC DNA]</scope>
    <source>
        <strain evidence="9">AJ13355</strain>
    </source>
</reference>
<name>A0A0H3L0T3_PANAA</name>
<feature type="domain" description="Flavodoxin-like fold" evidence="7">
    <location>
        <begin position="14"/>
        <end position="181"/>
    </location>
</feature>
<gene>
    <name evidence="6 8" type="primary">kefG</name>
    <name evidence="8" type="ordered locus">PAJ_2866</name>
</gene>
<dbReference type="EMBL" id="AP012032">
    <property type="protein sequence ID" value="BAK12946.1"/>
    <property type="molecule type" value="Genomic_DNA"/>
</dbReference>
<dbReference type="GO" id="GO:0009055">
    <property type="term" value="F:electron transfer activity"/>
    <property type="evidence" value="ECO:0007669"/>
    <property type="project" value="TreeGrafter"/>
</dbReference>
<comment type="similarity">
    <text evidence="6">Belongs to the NAD(P)H dehydrogenase (quinone) family. KefG subfamily.</text>
</comment>
<dbReference type="GO" id="GO:0010181">
    <property type="term" value="F:FMN binding"/>
    <property type="evidence" value="ECO:0007669"/>
    <property type="project" value="TreeGrafter"/>
</dbReference>
<dbReference type="AlphaFoldDB" id="A0A0H3L0T3"/>
<evidence type="ECO:0000256" key="1">
    <source>
        <dbReference type="ARBA" id="ARBA00022475"/>
    </source>
</evidence>
<evidence type="ECO:0000256" key="3">
    <source>
        <dbReference type="ARBA" id="ARBA00023002"/>
    </source>
</evidence>
<dbReference type="Proteomes" id="UP000006690">
    <property type="component" value="Chromosome"/>
</dbReference>
<comment type="function">
    <text evidence="6">Regulatory subunit of a potassium efflux system that confers protection against electrophiles. Required for full activity of KefB.</text>
</comment>
<comment type="catalytic activity">
    <reaction evidence="6">
        <text>a quinone + NADH + H(+) = a quinol + NAD(+)</text>
        <dbReference type="Rhea" id="RHEA:46160"/>
        <dbReference type="ChEBI" id="CHEBI:15378"/>
        <dbReference type="ChEBI" id="CHEBI:24646"/>
        <dbReference type="ChEBI" id="CHEBI:57540"/>
        <dbReference type="ChEBI" id="CHEBI:57945"/>
        <dbReference type="ChEBI" id="CHEBI:132124"/>
        <dbReference type="EC" id="1.6.5.2"/>
    </reaction>
</comment>
<proteinExistence type="inferred from homology"/>
<evidence type="ECO:0000256" key="2">
    <source>
        <dbReference type="ARBA" id="ARBA00022519"/>
    </source>
</evidence>
<dbReference type="KEGG" id="paj:PAJ_2866"/>
<dbReference type="NCBIfam" id="NF003430">
    <property type="entry name" value="PRK04930.1"/>
    <property type="match status" value="1"/>
</dbReference>
<comment type="subcellular location">
    <subcellularLocation>
        <location evidence="6">Cell inner membrane</location>
        <topology evidence="6">Peripheral membrane protein</topology>
        <orientation evidence="6">Cytoplasmic side</orientation>
    </subcellularLocation>
</comment>
<keyword evidence="1 6" id="KW-1003">Cell membrane</keyword>
<dbReference type="GO" id="GO:0050136">
    <property type="term" value="F:NADH dehydrogenase (quinone) (non-electrogenic) activity"/>
    <property type="evidence" value="ECO:0007669"/>
    <property type="project" value="RHEA"/>
</dbReference>
<dbReference type="GO" id="GO:1901381">
    <property type="term" value="P:positive regulation of potassium ion transmembrane transport"/>
    <property type="evidence" value="ECO:0007669"/>
    <property type="project" value="UniProtKB-UniRule"/>
</dbReference>
<evidence type="ECO:0000256" key="4">
    <source>
        <dbReference type="ARBA" id="ARBA00023027"/>
    </source>
</evidence>
<dbReference type="Pfam" id="PF02525">
    <property type="entry name" value="Flavodoxin_2"/>
    <property type="match status" value="1"/>
</dbReference>
<comment type="subunit">
    <text evidence="6">Interacts with KefB.</text>
</comment>
<protein>
    <recommendedName>
        <fullName evidence="6">Glutathione-regulated potassium-efflux system ancillary protein KefG</fullName>
    </recommendedName>
    <alternativeName>
        <fullName evidence="6">Putative quinone oxidoreductase KefG</fullName>
        <ecNumber evidence="6">1.6.5.2</ecNumber>
    </alternativeName>
</protein>
<dbReference type="PATRIC" id="fig|932677.3.peg.3337"/>
<evidence type="ECO:0000313" key="9">
    <source>
        <dbReference type="Proteomes" id="UP000006690"/>
    </source>
</evidence>
<evidence type="ECO:0000256" key="5">
    <source>
        <dbReference type="ARBA" id="ARBA00023136"/>
    </source>
</evidence>
<dbReference type="EC" id="1.6.5.2" evidence="6"/>
<dbReference type="InterPro" id="IPR046980">
    <property type="entry name" value="KefG/KefF"/>
</dbReference>
<evidence type="ECO:0000259" key="7">
    <source>
        <dbReference type="Pfam" id="PF02525"/>
    </source>
</evidence>
<keyword evidence="4 6" id="KW-0520">NAD</keyword>
<accession>A0A0H3L0T3</accession>
<dbReference type="GO" id="GO:0008753">
    <property type="term" value="F:NADPH dehydrogenase (quinone) activity"/>
    <property type="evidence" value="ECO:0007669"/>
    <property type="project" value="RHEA"/>
</dbReference>
<evidence type="ECO:0000313" key="8">
    <source>
        <dbReference type="EMBL" id="BAK12946.1"/>
    </source>
</evidence>
<dbReference type="InterPro" id="IPR023947">
    <property type="entry name" value="K_H_efflux_KefG"/>
</dbReference>
<sequence length="191" mass="22337">MTTLWRERMSQPPKILLLFAHPEAQDSKANRILLEAAEKTEHVTVHDLYAAYPDFFIDVYHEQQLLREHDVIIFQHPLYTYSCPALLKEWLDRVLSRGFANGVDGNALEGKYWRSIVTTGEPESAFQRQGLNRYAMNDILRPFELTAQMCRMHWMPPMIIYWARRQDPDLLKNYARAYSDWLAAPLPNGGL</sequence>